<dbReference type="GO" id="GO:0016787">
    <property type="term" value="F:hydrolase activity"/>
    <property type="evidence" value="ECO:0007669"/>
    <property type="project" value="UniProtKB-KW"/>
</dbReference>
<evidence type="ECO:0000313" key="3">
    <source>
        <dbReference type="EMBL" id="GGE01702.1"/>
    </source>
</evidence>
<keyword evidence="1 3" id="KW-0378">Hydrolase</keyword>
<evidence type="ECO:0000259" key="2">
    <source>
        <dbReference type="Pfam" id="PF00561"/>
    </source>
</evidence>
<reference evidence="3" key="1">
    <citation type="journal article" date="2014" name="Int. J. Syst. Evol. Microbiol.">
        <title>Complete genome sequence of Corynebacterium casei LMG S-19264T (=DSM 44701T), isolated from a smear-ripened cheese.</title>
        <authorList>
            <consortium name="US DOE Joint Genome Institute (JGI-PGF)"/>
            <person name="Walter F."/>
            <person name="Albersmeier A."/>
            <person name="Kalinowski J."/>
            <person name="Ruckert C."/>
        </authorList>
    </citation>
    <scope>NUCLEOTIDE SEQUENCE</scope>
    <source>
        <strain evidence="3">CGMCC 1.12924</strain>
    </source>
</reference>
<dbReference type="Pfam" id="PF00561">
    <property type="entry name" value="Abhydrolase_1"/>
    <property type="match status" value="1"/>
</dbReference>
<dbReference type="InterPro" id="IPR000073">
    <property type="entry name" value="AB_hydrolase_1"/>
</dbReference>
<dbReference type="SUPFAM" id="SSF53474">
    <property type="entry name" value="alpha/beta-Hydrolases"/>
    <property type="match status" value="1"/>
</dbReference>
<feature type="domain" description="AB hydrolase-1" evidence="2">
    <location>
        <begin position="13"/>
        <end position="110"/>
    </location>
</feature>
<organism evidence="3 4">
    <name type="scientific">Planktosalinus lacus</name>
    <dbReference type="NCBI Taxonomy" id="1526573"/>
    <lineage>
        <taxon>Bacteria</taxon>
        <taxon>Pseudomonadati</taxon>
        <taxon>Bacteroidota</taxon>
        <taxon>Flavobacteriia</taxon>
        <taxon>Flavobacteriales</taxon>
        <taxon>Flavobacteriaceae</taxon>
        <taxon>Planktosalinus</taxon>
    </lineage>
</organism>
<reference evidence="3" key="2">
    <citation type="submission" date="2020-09" db="EMBL/GenBank/DDBJ databases">
        <authorList>
            <person name="Sun Q."/>
            <person name="Zhou Y."/>
        </authorList>
    </citation>
    <scope>NUCLEOTIDE SEQUENCE</scope>
    <source>
        <strain evidence="3">CGMCC 1.12924</strain>
    </source>
</reference>
<evidence type="ECO:0000313" key="4">
    <source>
        <dbReference type="Proteomes" id="UP000652231"/>
    </source>
</evidence>
<sequence length="257" mass="29329">MILYSNIEGSGTPFLILHGFLGMGDNWKTLGSRFAENDFEVHLIDQRNHGRSFHSEEFSYEVMAEDLKNYCDQKGLKKVVLLGHSMGGKTAMLFATQYPDYVSKLIVADIAPKFYPQHHHDILKGLSSLDFSKIDSRSDADAQLKNYIAIKPIRQFLLKNLFRKSKETYGLRMNLPVLIKNIEEVGKGLPEEAIYDGETLFLKGEESGYIEPMDEILIQKHFPKASIETISKAGHWLHAEKPEAFYKETVRFLLKLG</sequence>
<dbReference type="Proteomes" id="UP000652231">
    <property type="component" value="Unassembled WGS sequence"/>
</dbReference>
<dbReference type="PANTHER" id="PTHR46118">
    <property type="entry name" value="PROTEIN ABHD11"/>
    <property type="match status" value="1"/>
</dbReference>
<name>A0A8J2VDH7_9FLAO</name>
<gene>
    <name evidence="3" type="ORF">GCM10011312_26420</name>
</gene>
<dbReference type="Gene3D" id="3.40.50.1820">
    <property type="entry name" value="alpha/beta hydrolase"/>
    <property type="match status" value="1"/>
</dbReference>
<dbReference type="PANTHER" id="PTHR46118:SF4">
    <property type="entry name" value="PROTEIN ABHD11"/>
    <property type="match status" value="1"/>
</dbReference>
<evidence type="ECO:0000256" key="1">
    <source>
        <dbReference type="ARBA" id="ARBA00022801"/>
    </source>
</evidence>
<proteinExistence type="predicted"/>
<dbReference type="RefSeq" id="WP_188443315.1">
    <property type="nucleotide sequence ID" value="NZ_BMGK01000015.1"/>
</dbReference>
<keyword evidence="4" id="KW-1185">Reference proteome</keyword>
<accession>A0A8J2VDH7</accession>
<protein>
    <submittedName>
        <fullName evidence="3">Alpha/beta hydrolase</fullName>
    </submittedName>
</protein>
<comment type="caution">
    <text evidence="3">The sequence shown here is derived from an EMBL/GenBank/DDBJ whole genome shotgun (WGS) entry which is preliminary data.</text>
</comment>
<dbReference type="InterPro" id="IPR029058">
    <property type="entry name" value="AB_hydrolase_fold"/>
</dbReference>
<dbReference type="AlphaFoldDB" id="A0A8J2VDH7"/>
<dbReference type="EMBL" id="BMGK01000015">
    <property type="protein sequence ID" value="GGE01702.1"/>
    <property type="molecule type" value="Genomic_DNA"/>
</dbReference>